<reference evidence="2" key="1">
    <citation type="submission" date="2020-07" db="EMBL/GenBank/DDBJ databases">
        <title>The High-quality genome of the commercially important snow crab, Chionoecetes opilio.</title>
        <authorList>
            <person name="Jeong J.-H."/>
            <person name="Ryu S."/>
        </authorList>
    </citation>
    <scope>NUCLEOTIDE SEQUENCE</scope>
    <source>
        <strain evidence="2">MADBK_172401_WGS</strain>
        <tissue evidence="2">Digestive gland</tissue>
    </source>
</reference>
<dbReference type="EMBL" id="JACEEZ010018908">
    <property type="protein sequence ID" value="KAG0716398.1"/>
    <property type="molecule type" value="Genomic_DNA"/>
</dbReference>
<evidence type="ECO:0000256" key="1">
    <source>
        <dbReference type="SAM" id="MobiDB-lite"/>
    </source>
</evidence>
<feature type="region of interest" description="Disordered" evidence="1">
    <location>
        <begin position="159"/>
        <end position="230"/>
    </location>
</feature>
<proteinExistence type="predicted"/>
<dbReference type="AlphaFoldDB" id="A0A8J4XYI9"/>
<gene>
    <name evidence="2" type="ORF">GWK47_009789</name>
</gene>
<comment type="caution">
    <text evidence="2">The sequence shown here is derived from an EMBL/GenBank/DDBJ whole genome shotgun (WGS) entry which is preliminary data.</text>
</comment>
<sequence>MPRPPNMPTDKHSAREIMKMFSEMAYATSHKDIFEKAIPLLQRHEQRDCLGTTLSVWKSPKSLQMVEEYVKVPGHKRYYKCNLCGAHGKLESIYKHLIGSRHTEKYIKLHVVLKNSILTAKEREFIRESLIKKEGIPVSAIKTYKEKWLYPLKWERCNPSGSSSKKRLEAQRASAGTSQSPFSSKPSSTSSPDRSSKSPLSMFRNQSPPRDNEMNTDDGQQAAAVGPPETREVVMMQDQYTQNYDLEELMIQFNFIVKTSNSPEFDIRNQEDAKAALDMMFKISSALHFITKNKIESAGDKSQPSKEDLIHKKNLLTKIMGNIKLRMEPALLGKHGT</sequence>
<dbReference type="Proteomes" id="UP000770661">
    <property type="component" value="Unassembled WGS sequence"/>
</dbReference>
<accession>A0A8J4XYI9</accession>
<name>A0A8J4XYI9_CHIOP</name>
<dbReference type="OrthoDB" id="5877502at2759"/>
<keyword evidence="3" id="KW-1185">Reference proteome</keyword>
<evidence type="ECO:0000313" key="3">
    <source>
        <dbReference type="Proteomes" id="UP000770661"/>
    </source>
</evidence>
<evidence type="ECO:0000313" key="2">
    <source>
        <dbReference type="EMBL" id="KAG0716398.1"/>
    </source>
</evidence>
<feature type="compositionally biased region" description="Low complexity" evidence="1">
    <location>
        <begin position="178"/>
        <end position="201"/>
    </location>
</feature>
<organism evidence="2 3">
    <name type="scientific">Chionoecetes opilio</name>
    <name type="common">Atlantic snow crab</name>
    <name type="synonym">Cancer opilio</name>
    <dbReference type="NCBI Taxonomy" id="41210"/>
    <lineage>
        <taxon>Eukaryota</taxon>
        <taxon>Metazoa</taxon>
        <taxon>Ecdysozoa</taxon>
        <taxon>Arthropoda</taxon>
        <taxon>Crustacea</taxon>
        <taxon>Multicrustacea</taxon>
        <taxon>Malacostraca</taxon>
        <taxon>Eumalacostraca</taxon>
        <taxon>Eucarida</taxon>
        <taxon>Decapoda</taxon>
        <taxon>Pleocyemata</taxon>
        <taxon>Brachyura</taxon>
        <taxon>Eubrachyura</taxon>
        <taxon>Majoidea</taxon>
        <taxon>Majidae</taxon>
        <taxon>Chionoecetes</taxon>
    </lineage>
</organism>
<protein>
    <submittedName>
        <fullName evidence="2">Uncharacterized protein</fullName>
    </submittedName>
</protein>